<dbReference type="EMBL" id="DVHK01000093">
    <property type="protein sequence ID" value="HIR67267.1"/>
    <property type="molecule type" value="Genomic_DNA"/>
</dbReference>
<evidence type="ECO:0000313" key="3">
    <source>
        <dbReference type="Proteomes" id="UP000823913"/>
    </source>
</evidence>
<dbReference type="PANTHER" id="PTHR30217:SF10">
    <property type="entry name" value="23S RRNA 5-HYDROXYCYTIDINE C2501 SYNTHASE"/>
    <property type="match status" value="1"/>
</dbReference>
<dbReference type="InterPro" id="IPR001539">
    <property type="entry name" value="Peptidase_U32"/>
</dbReference>
<organism evidence="2 3">
    <name type="scientific">Candidatus Coproplasma avicola</name>
    <dbReference type="NCBI Taxonomy" id="2840744"/>
    <lineage>
        <taxon>Bacteria</taxon>
        <taxon>Bacillati</taxon>
        <taxon>Bacillota</taxon>
        <taxon>Clostridia</taxon>
        <taxon>Eubacteriales</taxon>
        <taxon>Candidatus Coproplasma</taxon>
    </lineage>
</organism>
<dbReference type="InterPro" id="IPR011060">
    <property type="entry name" value="RibuloseP-bd_barrel"/>
</dbReference>
<evidence type="ECO:0000259" key="1">
    <source>
        <dbReference type="Pfam" id="PF12392"/>
    </source>
</evidence>
<dbReference type="InterPro" id="IPR051454">
    <property type="entry name" value="RNA/ubiquinone_mod_enzymes"/>
</dbReference>
<sequence>MTEKRAETELLAPAGDISSAYAAINSGADAIYTGLKSFSARASADNFNVNDLRVLCEYAHALDVRVHVALNTFVKQSEVENFISCAVAAHNAGADALIIQDIYLGKYLKNIYPQMCLHLSTQAGVNNVYGARQAKEYGFDRVILARETPFEEIEKIAKIIQTEVFVQGALCTCFSGQCYLSSFAGGNSGNRGRCKQPCRKMYSVDREGFGQQSYAISLSDLSVGEDILKLSDAGVYSFKIEGRMRRPEYVAAAVSYYRAILGGEENKGDLSALKRTYNRGNYTRGLAFGQDKSFISSAVQGHIGEFCGVIEVKNGNYVCHSTMQCAQGDAFKILRNGKEVCGATFAGSTKGGFCLNSRIRLKSGDKAFITTDARLNAELLSRKKLRPVTLSVYISEGDNMRAEIDGMVFESSFVPSAALSRAVSRDDVIRCFDKVDTYPFEIDYCVINISGNPFVPASALNQFRREAYTAYFAHISSSCNRPIEGVEKVSPHANVGMNSRTAVIARDLRVVKADIGILKPDDFSQIDIKKIKQFDGQKYLFLPPFINGQALESIKPALKFFDGIYCDGYWAEQFCRELGIKLFAGTGFNIANSLSLSQVKADFIALSKEITLAEARPLSGENTFYLTAGDIKVMDIIYCPFGKTCKTCDRRDCYSLTDEDGRTFPLRRYKAGECRFELFNCANLISPQNFTGALADCTLCDPEKVLSALNDGEKLKKLFKNYTSGHAKNPVL</sequence>
<dbReference type="Pfam" id="PF12392">
    <property type="entry name" value="DUF3656"/>
    <property type="match status" value="1"/>
</dbReference>
<dbReference type="Pfam" id="PF01136">
    <property type="entry name" value="Peptidase_U32"/>
    <property type="match status" value="1"/>
</dbReference>
<dbReference type="SUPFAM" id="SSF51366">
    <property type="entry name" value="Ribulose-phoshate binding barrel"/>
    <property type="match status" value="1"/>
</dbReference>
<accession>A0A9D1J9R1</accession>
<protein>
    <submittedName>
        <fullName evidence="2">U32 family peptidase</fullName>
    </submittedName>
</protein>
<dbReference type="PROSITE" id="PS01276">
    <property type="entry name" value="PEPTIDASE_U32"/>
    <property type="match status" value="1"/>
</dbReference>
<name>A0A9D1J9R1_9FIRM</name>
<evidence type="ECO:0000313" key="2">
    <source>
        <dbReference type="EMBL" id="HIR67267.1"/>
    </source>
</evidence>
<dbReference type="InterPro" id="IPR020988">
    <property type="entry name" value="Pept_U32_collagenase"/>
</dbReference>
<proteinExistence type="predicted"/>
<dbReference type="AlphaFoldDB" id="A0A9D1J9R1"/>
<comment type="caution">
    <text evidence="2">The sequence shown here is derived from an EMBL/GenBank/DDBJ whole genome shotgun (WGS) entry which is preliminary data.</text>
</comment>
<reference evidence="2" key="2">
    <citation type="journal article" date="2021" name="PeerJ">
        <title>Extensive microbial diversity within the chicken gut microbiome revealed by metagenomics and culture.</title>
        <authorList>
            <person name="Gilroy R."/>
            <person name="Ravi A."/>
            <person name="Getino M."/>
            <person name="Pursley I."/>
            <person name="Horton D.L."/>
            <person name="Alikhan N.F."/>
            <person name="Baker D."/>
            <person name="Gharbi K."/>
            <person name="Hall N."/>
            <person name="Watson M."/>
            <person name="Adriaenssens E.M."/>
            <person name="Foster-Nyarko E."/>
            <person name="Jarju S."/>
            <person name="Secka A."/>
            <person name="Antonio M."/>
            <person name="Oren A."/>
            <person name="Chaudhuri R.R."/>
            <person name="La Ragione R."/>
            <person name="Hildebrand F."/>
            <person name="Pallen M.J."/>
        </authorList>
    </citation>
    <scope>NUCLEOTIDE SEQUENCE</scope>
    <source>
        <strain evidence="2">ChiW16-3235</strain>
    </source>
</reference>
<dbReference type="PANTHER" id="PTHR30217">
    <property type="entry name" value="PEPTIDASE U32 FAMILY"/>
    <property type="match status" value="1"/>
</dbReference>
<feature type="domain" description="Peptidase U32 collagenase" evidence="1">
    <location>
        <begin position="368"/>
        <end position="470"/>
    </location>
</feature>
<dbReference type="Proteomes" id="UP000823913">
    <property type="component" value="Unassembled WGS sequence"/>
</dbReference>
<reference evidence="2" key="1">
    <citation type="submission" date="2020-10" db="EMBL/GenBank/DDBJ databases">
        <authorList>
            <person name="Gilroy R."/>
        </authorList>
    </citation>
    <scope>NUCLEOTIDE SEQUENCE</scope>
    <source>
        <strain evidence="2">ChiW16-3235</strain>
    </source>
</reference>
<gene>
    <name evidence="2" type="ORF">IAB94_04400</name>
</gene>